<evidence type="ECO:0000256" key="1">
    <source>
        <dbReference type="ARBA" id="ARBA00022441"/>
    </source>
</evidence>
<name>A0A1I7NDQ0_9BACT</name>
<dbReference type="Pfam" id="PF24681">
    <property type="entry name" value="Kelch_KLHDC2_KLHL20_DRC7"/>
    <property type="match status" value="1"/>
</dbReference>
<organism evidence="4 5">
    <name type="scientific">Thermoflavifilum thermophilum</name>
    <dbReference type="NCBI Taxonomy" id="1393122"/>
    <lineage>
        <taxon>Bacteria</taxon>
        <taxon>Pseudomonadati</taxon>
        <taxon>Bacteroidota</taxon>
        <taxon>Chitinophagia</taxon>
        <taxon>Chitinophagales</taxon>
        <taxon>Chitinophagaceae</taxon>
        <taxon>Thermoflavifilum</taxon>
    </lineage>
</organism>
<feature type="signal peptide" evidence="3">
    <location>
        <begin position="1"/>
        <end position="23"/>
    </location>
</feature>
<dbReference type="PANTHER" id="PTHR45632:SF3">
    <property type="entry name" value="KELCH-LIKE PROTEIN 32"/>
    <property type="match status" value="1"/>
</dbReference>
<dbReference type="EMBL" id="FPCJ01000001">
    <property type="protein sequence ID" value="SFV32818.1"/>
    <property type="molecule type" value="Genomic_DNA"/>
</dbReference>
<dbReference type="RefSeq" id="WP_092459394.1">
    <property type="nucleotide sequence ID" value="NZ_FPCJ01000001.1"/>
</dbReference>
<feature type="chain" id="PRO_5011757373" evidence="3">
    <location>
        <begin position="24"/>
        <end position="343"/>
    </location>
</feature>
<dbReference type="PANTHER" id="PTHR45632">
    <property type="entry name" value="LD33804P"/>
    <property type="match status" value="1"/>
</dbReference>
<dbReference type="InterPro" id="IPR006652">
    <property type="entry name" value="Kelch_1"/>
</dbReference>
<sequence length="343" mass="37582">MKSTLLYGYFVLAGAMLFAGCHSSSSTVTLGNWIRRSDFNGVARSGAVCFVIGDTAYVGTGFDGTNRLSDFWKFDPTVNGGYGGWVQIADFPGSPRNGAVGFGVNGKGYVATGYDGNNYLNDCWMYDPTTNSWTQKASMPTNGRFGAVAFALNGKGYITTGYDGNYLKDFWEYDPVADQWMLKDNSLGGSKRMYAMSFVINDTAYVVGGVNNGSLVADFWAYDPSQDIWIRKRDIANTSSASYDDNYTSIERQQGAAFVINDTAYIATGMAGSNTNTTWQYDPKTDLWLQRTNIEFPTRVGAVGFSVKNRGFIALGTPSQGSLIEYDDLREFQPNVPDNTTDD</sequence>
<dbReference type="AlphaFoldDB" id="A0A1I7NDQ0"/>
<protein>
    <submittedName>
        <fullName evidence="4">Galactose oxidase, central domain</fullName>
    </submittedName>
</protein>
<evidence type="ECO:0000313" key="5">
    <source>
        <dbReference type="Proteomes" id="UP000199537"/>
    </source>
</evidence>
<keyword evidence="5" id="KW-1185">Reference proteome</keyword>
<proteinExistence type="predicted"/>
<dbReference type="PROSITE" id="PS51257">
    <property type="entry name" value="PROKAR_LIPOPROTEIN"/>
    <property type="match status" value="1"/>
</dbReference>
<gene>
    <name evidence="4" type="ORF">SAMN05660895_1466</name>
</gene>
<keyword evidence="1" id="KW-0880">Kelch repeat</keyword>
<evidence type="ECO:0000313" key="4">
    <source>
        <dbReference type="EMBL" id="SFV32818.1"/>
    </source>
</evidence>
<dbReference type="Pfam" id="PF01344">
    <property type="entry name" value="Kelch_1"/>
    <property type="match status" value="1"/>
</dbReference>
<accession>A0A1I7NDQ0</accession>
<keyword evidence="2" id="KW-0677">Repeat</keyword>
<dbReference type="InterPro" id="IPR015915">
    <property type="entry name" value="Kelch-typ_b-propeller"/>
</dbReference>
<dbReference type="SUPFAM" id="SSF117281">
    <property type="entry name" value="Kelch motif"/>
    <property type="match status" value="1"/>
</dbReference>
<evidence type="ECO:0000256" key="3">
    <source>
        <dbReference type="SAM" id="SignalP"/>
    </source>
</evidence>
<dbReference type="SMART" id="SM00612">
    <property type="entry name" value="Kelch"/>
    <property type="match status" value="4"/>
</dbReference>
<dbReference type="Gene3D" id="2.120.10.80">
    <property type="entry name" value="Kelch-type beta propeller"/>
    <property type="match status" value="2"/>
</dbReference>
<evidence type="ECO:0000256" key="2">
    <source>
        <dbReference type="ARBA" id="ARBA00022737"/>
    </source>
</evidence>
<reference evidence="5" key="1">
    <citation type="submission" date="2016-10" db="EMBL/GenBank/DDBJ databases">
        <authorList>
            <person name="Varghese N."/>
            <person name="Submissions S."/>
        </authorList>
    </citation>
    <scope>NUCLEOTIDE SEQUENCE [LARGE SCALE GENOMIC DNA]</scope>
    <source>
        <strain evidence="5">DSM 14807</strain>
    </source>
</reference>
<dbReference type="OrthoDB" id="103335at2"/>
<keyword evidence="3" id="KW-0732">Signal</keyword>
<dbReference type="STRING" id="1393122.SAMN05660895_1466"/>
<dbReference type="Proteomes" id="UP000199537">
    <property type="component" value="Unassembled WGS sequence"/>
</dbReference>